<reference evidence="1" key="1">
    <citation type="submission" date="2022-10" db="EMBL/GenBank/DDBJ databases">
        <title>Culturing micro-colonial fungi from biological soil crusts in the Mojave desert and describing Neophaeococcomyces mojavensis, and introducing the new genera and species Taxawa tesnikishii.</title>
        <authorList>
            <person name="Kurbessoian T."/>
            <person name="Stajich J.E."/>
        </authorList>
    </citation>
    <scope>NUCLEOTIDE SEQUENCE</scope>
    <source>
        <strain evidence="1">JES_112</strain>
    </source>
</reference>
<proteinExistence type="predicted"/>
<protein>
    <submittedName>
        <fullName evidence="1">Uncharacterized protein</fullName>
    </submittedName>
</protein>
<organism evidence="1 2">
    <name type="scientific">Neophaeococcomyces mojaviensis</name>
    <dbReference type="NCBI Taxonomy" id="3383035"/>
    <lineage>
        <taxon>Eukaryota</taxon>
        <taxon>Fungi</taxon>
        <taxon>Dikarya</taxon>
        <taxon>Ascomycota</taxon>
        <taxon>Pezizomycotina</taxon>
        <taxon>Eurotiomycetes</taxon>
        <taxon>Chaetothyriomycetidae</taxon>
        <taxon>Chaetothyriales</taxon>
        <taxon>Chaetothyriales incertae sedis</taxon>
        <taxon>Neophaeococcomyces</taxon>
    </lineage>
</organism>
<evidence type="ECO:0000313" key="2">
    <source>
        <dbReference type="Proteomes" id="UP001172386"/>
    </source>
</evidence>
<sequence>MTTESGFVFVVTTADKKENVRVKDEQISVINKQVALHKHKQRREAKKEKGEKTGRVRPVLLRLKSDFDHPSTILPYRRQSEHSHPSSSESSGSPPESISYQSSEQDACSVTKNYTPKVEYTPANFEAAALEDACLFDCYAGLRTDPFLSMPIEDSSVVLSVADTYTKVIIPNFRPIAQVFNVQDQYLNLFWELVFDEDTIDAVMAMVFGNESNMRKSANVPPSKNLFVHLGKALTRLRQRMSNLNIARNSVTVAMLMYVAGVARHIGDVDAFEQYKLMIKSFVASFSDLSSLGYDGKLKCILLQWDFFWALNGGQSLLSKPRYQSTYPELPLRQDLRELVRQLPEGFIGLAESGRLSIEVLYVLQRVQRLLASSQSAAERQCFLDEPLTNAHMDFCSAVPCLGADDTNGPVLEKLLCFALVLFSTNTMNPIKPRKSTWGQVAVGSRAFLTEQLGRCQVTSILDEQCLIWIWLIAIDSWGIGIGVLLPEGVGLLHQFRKHFPFLMSWSCASKIAQRFFWTSDLEDFGQSVW</sequence>
<dbReference type="Proteomes" id="UP001172386">
    <property type="component" value="Unassembled WGS sequence"/>
</dbReference>
<name>A0ACC3AI79_9EURO</name>
<evidence type="ECO:0000313" key="1">
    <source>
        <dbReference type="EMBL" id="KAJ9662733.1"/>
    </source>
</evidence>
<comment type="caution">
    <text evidence="1">The sequence shown here is derived from an EMBL/GenBank/DDBJ whole genome shotgun (WGS) entry which is preliminary data.</text>
</comment>
<keyword evidence="2" id="KW-1185">Reference proteome</keyword>
<dbReference type="EMBL" id="JAPDRQ010000013">
    <property type="protein sequence ID" value="KAJ9662733.1"/>
    <property type="molecule type" value="Genomic_DNA"/>
</dbReference>
<gene>
    <name evidence="1" type="ORF">H2198_001182</name>
</gene>
<accession>A0ACC3AI79</accession>